<gene>
    <name evidence="1" type="ORF">BJ968_001137</name>
</gene>
<comment type="caution">
    <text evidence="1">The sequence shown here is derived from an EMBL/GenBank/DDBJ whole genome shotgun (WGS) entry which is preliminary data.</text>
</comment>
<proteinExistence type="predicted"/>
<keyword evidence="2" id="KW-1185">Reference proteome</keyword>
<evidence type="ECO:0000313" key="2">
    <source>
        <dbReference type="Proteomes" id="UP000521922"/>
    </source>
</evidence>
<name>A0A7Y9DJQ8_9ACTN</name>
<dbReference type="Proteomes" id="UP000521922">
    <property type="component" value="Unassembled WGS sequence"/>
</dbReference>
<evidence type="ECO:0000313" key="1">
    <source>
        <dbReference type="EMBL" id="NYD21597.1"/>
    </source>
</evidence>
<dbReference type="EMBL" id="JACCBB010000001">
    <property type="protein sequence ID" value="NYD21597.1"/>
    <property type="molecule type" value="Genomic_DNA"/>
</dbReference>
<organism evidence="1 2">
    <name type="scientific">Kineococcus aurantiacus</name>
    <dbReference type="NCBI Taxonomy" id="37633"/>
    <lineage>
        <taxon>Bacteria</taxon>
        <taxon>Bacillati</taxon>
        <taxon>Actinomycetota</taxon>
        <taxon>Actinomycetes</taxon>
        <taxon>Kineosporiales</taxon>
        <taxon>Kineosporiaceae</taxon>
        <taxon>Kineococcus</taxon>
    </lineage>
</organism>
<dbReference type="RefSeq" id="WP_179750013.1">
    <property type="nucleotide sequence ID" value="NZ_BAAAGN010000005.1"/>
</dbReference>
<accession>A0A7Y9DJQ8</accession>
<dbReference type="AlphaFoldDB" id="A0A7Y9DJQ8"/>
<reference evidence="1 2" key="1">
    <citation type="submission" date="2020-07" db="EMBL/GenBank/DDBJ databases">
        <title>Sequencing the genomes of 1000 actinobacteria strains.</title>
        <authorList>
            <person name="Klenk H.-P."/>
        </authorList>
    </citation>
    <scope>NUCLEOTIDE SEQUENCE [LARGE SCALE GENOMIC DNA]</scope>
    <source>
        <strain evidence="1 2">DSM 7487</strain>
    </source>
</reference>
<protein>
    <submittedName>
        <fullName evidence="1">Putative alkaline shock family protein YloU</fullName>
    </submittedName>
</protein>
<sequence>MAEAAVLPDAPAADPGTRGRLVVTDRAVVQIARAAAGSVSGSVRADRSRVTLGAAVDSALDTVRQRTYPTAECTRAGNRVRVSVQVAARWPVPAPDLAARVRSGVVEELSRLAGVVVDACDVTVAEYVHARPERGRVR</sequence>